<dbReference type="Pfam" id="PF05016">
    <property type="entry name" value="ParE_toxin"/>
    <property type="match status" value="1"/>
</dbReference>
<dbReference type="InterPro" id="IPR035093">
    <property type="entry name" value="RelE/ParE_toxin_dom_sf"/>
</dbReference>
<comment type="caution">
    <text evidence="3">The sequence shown here is derived from an EMBL/GenBank/DDBJ whole genome shotgun (WGS) entry which is preliminary data.</text>
</comment>
<dbReference type="Gene3D" id="3.30.2310.20">
    <property type="entry name" value="RelE-like"/>
    <property type="match status" value="1"/>
</dbReference>
<gene>
    <name evidence="3" type="ORF">OSB52_14860</name>
</gene>
<dbReference type="InterPro" id="IPR007712">
    <property type="entry name" value="RelE/ParE_toxin"/>
</dbReference>
<proteinExistence type="inferred from homology"/>
<organism evidence="3 4">
    <name type="scientific">Gordonia aquimaris</name>
    <dbReference type="NCBI Taxonomy" id="2984863"/>
    <lineage>
        <taxon>Bacteria</taxon>
        <taxon>Bacillati</taxon>
        <taxon>Actinomycetota</taxon>
        <taxon>Actinomycetes</taxon>
        <taxon>Mycobacteriales</taxon>
        <taxon>Gordoniaceae</taxon>
        <taxon>Gordonia</taxon>
    </lineage>
</organism>
<dbReference type="RefSeq" id="WP_266062506.1">
    <property type="nucleotide sequence ID" value="NZ_JAPKFM010000015.1"/>
</dbReference>
<dbReference type="PANTHER" id="PTHR35601">
    <property type="entry name" value="TOXIN RELE"/>
    <property type="match status" value="1"/>
</dbReference>
<keyword evidence="2" id="KW-1277">Toxin-antitoxin system</keyword>
<evidence type="ECO:0000256" key="1">
    <source>
        <dbReference type="ARBA" id="ARBA00006226"/>
    </source>
</evidence>
<comment type="similarity">
    <text evidence="1">Belongs to the RelE toxin family.</text>
</comment>
<keyword evidence="4" id="KW-1185">Reference proteome</keyword>
<reference evidence="3" key="1">
    <citation type="submission" date="2022-10" db="EMBL/GenBank/DDBJ databases">
        <title>WGS of marine actinomycetes from Thailand.</title>
        <authorList>
            <person name="Thawai C."/>
        </authorList>
    </citation>
    <scope>NUCLEOTIDE SEQUENCE</scope>
    <source>
        <strain evidence="3">SW21</strain>
    </source>
</reference>
<evidence type="ECO:0000256" key="2">
    <source>
        <dbReference type="ARBA" id="ARBA00022649"/>
    </source>
</evidence>
<dbReference type="AlphaFoldDB" id="A0A9X3D5N2"/>
<dbReference type="Proteomes" id="UP001143347">
    <property type="component" value="Unassembled WGS sequence"/>
</dbReference>
<sequence>MSDSTPQPFDVAIASPARRALARLPGRVAHAVIEFISGPLAENPRRLSKPLRNELEGLHSARRGDYRILLRIDDANRSVLIVDIDHRAHVYRT</sequence>
<protein>
    <submittedName>
        <fullName evidence="3">Type II toxin-antitoxin system RelE/ParE family toxin</fullName>
    </submittedName>
</protein>
<name>A0A9X3D5N2_9ACTN</name>
<accession>A0A9X3D5N2</accession>
<dbReference type="SUPFAM" id="SSF143011">
    <property type="entry name" value="RelE-like"/>
    <property type="match status" value="1"/>
</dbReference>
<dbReference type="EMBL" id="JAPKFM010000015">
    <property type="protein sequence ID" value="MCX2965375.1"/>
    <property type="molecule type" value="Genomic_DNA"/>
</dbReference>
<evidence type="ECO:0000313" key="3">
    <source>
        <dbReference type="EMBL" id="MCX2965375.1"/>
    </source>
</evidence>
<evidence type="ECO:0000313" key="4">
    <source>
        <dbReference type="Proteomes" id="UP001143347"/>
    </source>
</evidence>
<dbReference type="PANTHER" id="PTHR35601:SF1">
    <property type="entry name" value="TOXIN RELE"/>
    <property type="match status" value="1"/>
</dbReference>